<accession>A0ABV9D6T4</accession>
<dbReference type="InterPro" id="IPR029058">
    <property type="entry name" value="AB_hydrolase_fold"/>
</dbReference>
<reference evidence="2" key="1">
    <citation type="journal article" date="2019" name="Int. J. Syst. Evol. Microbiol.">
        <title>The Global Catalogue of Microorganisms (GCM) 10K type strain sequencing project: providing services to taxonomists for standard genome sequencing and annotation.</title>
        <authorList>
            <consortium name="The Broad Institute Genomics Platform"/>
            <consortium name="The Broad Institute Genome Sequencing Center for Infectious Disease"/>
            <person name="Wu L."/>
            <person name="Ma J."/>
        </authorList>
    </citation>
    <scope>NUCLEOTIDE SEQUENCE [LARGE SCALE GENOMIC DNA]</scope>
    <source>
        <strain evidence="2">JCM 3369</strain>
    </source>
</reference>
<evidence type="ECO:0000313" key="1">
    <source>
        <dbReference type="EMBL" id="MFC4554431.1"/>
    </source>
</evidence>
<gene>
    <name evidence="1" type="ORF">ACFO3F_04140</name>
</gene>
<evidence type="ECO:0000313" key="2">
    <source>
        <dbReference type="Proteomes" id="UP001595955"/>
    </source>
</evidence>
<protein>
    <submittedName>
        <fullName evidence="1">Esterase/lipase family protein</fullName>
    </submittedName>
</protein>
<name>A0ABV9D6T4_9MICO</name>
<comment type="caution">
    <text evidence="1">The sequence shown here is derived from an EMBL/GenBank/DDBJ whole genome shotgun (WGS) entry which is preliminary data.</text>
</comment>
<dbReference type="SUPFAM" id="SSF53474">
    <property type="entry name" value="alpha/beta-Hydrolases"/>
    <property type="match status" value="1"/>
</dbReference>
<sequence>MRWARRLVLWGVDYLAITAWQARGLLTARHPERHTRAGGTAAPVVLVPGIYETWTVFRILAAALHDRGHPVHPVPTLGYNRGPVEEMAARTARLVLERDLRGVVLVAHSKGGLVGKQVMLDPAVADRVVGMVAVNTPFAGSRYAVWIPVRAVQALGPKAPGILALAGQREVNARITSVYPTFDPHVPGGSALPGARNVEIPTTGHFRTLVHPQVVDAVVAEVARHAASGADAGGPPAAEGAAGHG</sequence>
<proteinExistence type="predicted"/>
<organism evidence="1 2">
    <name type="scientific">Georgenia faecalis</name>
    <dbReference type="NCBI Taxonomy" id="2483799"/>
    <lineage>
        <taxon>Bacteria</taxon>
        <taxon>Bacillati</taxon>
        <taxon>Actinomycetota</taxon>
        <taxon>Actinomycetes</taxon>
        <taxon>Micrococcales</taxon>
        <taxon>Bogoriellaceae</taxon>
        <taxon>Georgenia</taxon>
    </lineage>
</organism>
<dbReference type="EMBL" id="JBHSGF010000002">
    <property type="protein sequence ID" value="MFC4554431.1"/>
    <property type="molecule type" value="Genomic_DNA"/>
</dbReference>
<dbReference type="RefSeq" id="WP_122824944.1">
    <property type="nucleotide sequence ID" value="NZ_CP033325.1"/>
</dbReference>
<dbReference type="Gene3D" id="3.40.50.1820">
    <property type="entry name" value="alpha/beta hydrolase"/>
    <property type="match status" value="1"/>
</dbReference>
<keyword evidence="2" id="KW-1185">Reference proteome</keyword>
<dbReference type="Proteomes" id="UP001595955">
    <property type="component" value="Unassembled WGS sequence"/>
</dbReference>